<feature type="domain" description="Ionotropic glutamate receptor C-terminal" evidence="7">
    <location>
        <begin position="60"/>
        <end position="283"/>
    </location>
</feature>
<evidence type="ECO:0000256" key="2">
    <source>
        <dbReference type="ARBA" id="ARBA00010333"/>
    </source>
</evidence>
<dbReference type="InterPro" id="IPR001320">
    <property type="entry name" value="Iontro_rcpt_C"/>
</dbReference>
<comment type="similarity">
    <text evidence="2 4">Belongs to the bacterial solute-binding protein 3 family.</text>
</comment>
<sequence>MKTTRKNWTVPIMALALFSLLLSACGGGSAANTAGTTGDNKTGQTTGTSDDLAKIKDAGVMKVGIMGTYPPYNALGKGGEYEGFDVDIAKGVAEKLGVKAEFTAQDFSSLIPSLQANKLDAVISQVTITDERKQVIDFSDPYITNNVKIIVGDNNTDITKLQDFKGKTIGVGLGTNDESYLRNEVLPEVGNFEIKTYNDVITSLKDLDAGRIDATINNLYALKPIVDENGFKIKAVGEPIKSDQAGVAIRQNNPQLKEAINKALADMKTDGSYEEIYKKWFGEAPPAE</sequence>
<dbReference type="SUPFAM" id="SSF53850">
    <property type="entry name" value="Periplasmic binding protein-like II"/>
    <property type="match status" value="1"/>
</dbReference>
<comment type="caution">
    <text evidence="8">The sequence shown here is derived from an EMBL/GenBank/DDBJ whole genome shotgun (WGS) entry which is preliminary data.</text>
</comment>
<dbReference type="PROSITE" id="PS01039">
    <property type="entry name" value="SBP_BACTERIAL_3"/>
    <property type="match status" value="1"/>
</dbReference>
<dbReference type="RefSeq" id="WP_375358064.1">
    <property type="nucleotide sequence ID" value="NZ_JBHHMI010000040.1"/>
</dbReference>
<name>A0ABV5AZZ2_9BACL</name>
<proteinExistence type="inferred from homology"/>
<evidence type="ECO:0000256" key="4">
    <source>
        <dbReference type="RuleBase" id="RU003744"/>
    </source>
</evidence>
<keyword evidence="9" id="KW-1185">Reference proteome</keyword>
<accession>A0ABV5AZZ2</accession>
<dbReference type="InterPro" id="IPR018313">
    <property type="entry name" value="SBP_3_CS"/>
</dbReference>
<keyword evidence="3 5" id="KW-0732">Signal</keyword>
<dbReference type="Gene3D" id="3.40.190.10">
    <property type="entry name" value="Periplasmic binding protein-like II"/>
    <property type="match status" value="2"/>
</dbReference>
<dbReference type="PANTHER" id="PTHR35936">
    <property type="entry name" value="MEMBRANE-BOUND LYTIC MUREIN TRANSGLYCOSYLASE F"/>
    <property type="match status" value="1"/>
</dbReference>
<gene>
    <name evidence="8" type="ORF">ACE41H_23865</name>
</gene>
<evidence type="ECO:0000259" key="7">
    <source>
        <dbReference type="SMART" id="SM00079"/>
    </source>
</evidence>
<dbReference type="CDD" id="cd13530">
    <property type="entry name" value="PBP2_peptides_like"/>
    <property type="match status" value="1"/>
</dbReference>
<feature type="signal peptide" evidence="5">
    <location>
        <begin position="1"/>
        <end position="30"/>
    </location>
</feature>
<evidence type="ECO:0000256" key="3">
    <source>
        <dbReference type="ARBA" id="ARBA00022729"/>
    </source>
</evidence>
<dbReference type="PANTHER" id="PTHR35936:SF19">
    <property type="entry name" value="AMINO-ACID-BINDING PROTEIN YXEM-RELATED"/>
    <property type="match status" value="1"/>
</dbReference>
<dbReference type="Pfam" id="PF00497">
    <property type="entry name" value="SBP_bac_3"/>
    <property type="match status" value="1"/>
</dbReference>
<dbReference type="SMART" id="SM00079">
    <property type="entry name" value="PBPe"/>
    <property type="match status" value="1"/>
</dbReference>
<organism evidence="8 9">
    <name type="scientific">Paenibacillus enshidis</name>
    <dbReference type="NCBI Taxonomy" id="1458439"/>
    <lineage>
        <taxon>Bacteria</taxon>
        <taxon>Bacillati</taxon>
        <taxon>Bacillota</taxon>
        <taxon>Bacilli</taxon>
        <taxon>Bacillales</taxon>
        <taxon>Paenibacillaceae</taxon>
        <taxon>Paenibacillus</taxon>
    </lineage>
</organism>
<dbReference type="SMART" id="SM00062">
    <property type="entry name" value="PBPb"/>
    <property type="match status" value="1"/>
</dbReference>
<evidence type="ECO:0000256" key="1">
    <source>
        <dbReference type="ARBA" id="ARBA00004196"/>
    </source>
</evidence>
<evidence type="ECO:0000313" key="9">
    <source>
        <dbReference type="Proteomes" id="UP001580346"/>
    </source>
</evidence>
<feature type="domain" description="Solute-binding protein family 3/N-terminal" evidence="6">
    <location>
        <begin position="60"/>
        <end position="284"/>
    </location>
</feature>
<feature type="chain" id="PRO_5045729734" evidence="5">
    <location>
        <begin position="31"/>
        <end position="288"/>
    </location>
</feature>
<dbReference type="Proteomes" id="UP001580346">
    <property type="component" value="Unassembled WGS sequence"/>
</dbReference>
<comment type="subcellular location">
    <subcellularLocation>
        <location evidence="1">Cell envelope</location>
    </subcellularLocation>
</comment>
<reference evidence="8 9" key="1">
    <citation type="submission" date="2024-09" db="EMBL/GenBank/DDBJ databases">
        <title>Paenibacillus zeirhizospherea sp. nov., isolated from surface of the maize (Zea mays) roots in a horticulture field, Hungary.</title>
        <authorList>
            <person name="Marton D."/>
            <person name="Farkas M."/>
            <person name="Bedics A."/>
            <person name="Toth E."/>
            <person name="Tancsics A."/>
            <person name="Boka K."/>
            <person name="Maroti G."/>
            <person name="Kriszt B."/>
            <person name="Cserhati M."/>
        </authorList>
    </citation>
    <scope>NUCLEOTIDE SEQUENCE [LARGE SCALE GENOMIC DNA]</scope>
    <source>
        <strain evidence="8 9">KCTC 33519</strain>
    </source>
</reference>
<evidence type="ECO:0000259" key="6">
    <source>
        <dbReference type="SMART" id="SM00062"/>
    </source>
</evidence>
<protein>
    <submittedName>
        <fullName evidence="8">Substrate-binding periplasmic protein</fullName>
    </submittedName>
</protein>
<dbReference type="PROSITE" id="PS51257">
    <property type="entry name" value="PROKAR_LIPOPROTEIN"/>
    <property type="match status" value="1"/>
</dbReference>
<evidence type="ECO:0000256" key="5">
    <source>
        <dbReference type="SAM" id="SignalP"/>
    </source>
</evidence>
<dbReference type="InterPro" id="IPR001638">
    <property type="entry name" value="Solute-binding_3/MltF_N"/>
</dbReference>
<evidence type="ECO:0000313" key="8">
    <source>
        <dbReference type="EMBL" id="MFB5269796.1"/>
    </source>
</evidence>
<dbReference type="EMBL" id="JBHHMI010000040">
    <property type="protein sequence ID" value="MFB5269796.1"/>
    <property type="molecule type" value="Genomic_DNA"/>
</dbReference>